<dbReference type="EMBL" id="VSSQ01133169">
    <property type="protein sequence ID" value="MPN59304.1"/>
    <property type="molecule type" value="Genomic_DNA"/>
</dbReference>
<proteinExistence type="predicted"/>
<gene>
    <name evidence="1" type="ORF">SDC9_207025</name>
</gene>
<evidence type="ECO:0000313" key="1">
    <source>
        <dbReference type="EMBL" id="MPN59304.1"/>
    </source>
</evidence>
<comment type="caution">
    <text evidence="1">The sequence shown here is derived from an EMBL/GenBank/DDBJ whole genome shotgun (WGS) entry which is preliminary data.</text>
</comment>
<name>A0A645JG32_9ZZZZ</name>
<organism evidence="1">
    <name type="scientific">bioreactor metagenome</name>
    <dbReference type="NCBI Taxonomy" id="1076179"/>
    <lineage>
        <taxon>unclassified sequences</taxon>
        <taxon>metagenomes</taxon>
        <taxon>ecological metagenomes</taxon>
    </lineage>
</organism>
<sequence length="116" mass="12747">MVALDADILANRIAVGEQVLGDIGAQSHHLTAGQIVGHREEGPFSRFEVKYFGIRREHPVDRGCRRQLPASQRGRVGIDRQDCADVLYIGHQAISEILAEFRSGLLSAVGEDGDHF</sequence>
<dbReference type="AlphaFoldDB" id="A0A645JG32"/>
<reference evidence="1" key="1">
    <citation type="submission" date="2019-08" db="EMBL/GenBank/DDBJ databases">
        <authorList>
            <person name="Kucharzyk K."/>
            <person name="Murdoch R.W."/>
            <person name="Higgins S."/>
            <person name="Loffler F."/>
        </authorList>
    </citation>
    <scope>NUCLEOTIDE SEQUENCE</scope>
</reference>
<protein>
    <submittedName>
        <fullName evidence="1">Uncharacterized protein</fullName>
    </submittedName>
</protein>
<accession>A0A645JG32</accession>